<dbReference type="InterPro" id="IPR047545">
    <property type="entry name" value="BRcat_RBR_RNF216"/>
</dbReference>
<reference evidence="10 11" key="1">
    <citation type="journal article" date="2021" name="Nat. Commun.">
        <title>Genetic determinants of endophytism in the Arabidopsis root mycobiome.</title>
        <authorList>
            <person name="Mesny F."/>
            <person name="Miyauchi S."/>
            <person name="Thiergart T."/>
            <person name="Pickel B."/>
            <person name="Atanasova L."/>
            <person name="Karlsson M."/>
            <person name="Huettel B."/>
            <person name="Barry K.W."/>
            <person name="Haridas S."/>
            <person name="Chen C."/>
            <person name="Bauer D."/>
            <person name="Andreopoulos W."/>
            <person name="Pangilinan J."/>
            <person name="LaButti K."/>
            <person name="Riley R."/>
            <person name="Lipzen A."/>
            <person name="Clum A."/>
            <person name="Drula E."/>
            <person name="Henrissat B."/>
            <person name="Kohler A."/>
            <person name="Grigoriev I.V."/>
            <person name="Martin F.M."/>
            <person name="Hacquard S."/>
        </authorList>
    </citation>
    <scope>NUCLEOTIDE SEQUENCE [LARGE SCALE GENOMIC DNA]</scope>
    <source>
        <strain evidence="10 11">MPI-SDFR-AT-0080</strain>
    </source>
</reference>
<name>A0ABQ8GG66_9PEZI</name>
<evidence type="ECO:0000256" key="8">
    <source>
        <dbReference type="SAM" id="MobiDB-lite"/>
    </source>
</evidence>
<keyword evidence="5" id="KW-0863">Zinc-finger</keyword>
<evidence type="ECO:0000256" key="1">
    <source>
        <dbReference type="ARBA" id="ARBA00004906"/>
    </source>
</evidence>
<dbReference type="EMBL" id="JAGTJR010000009">
    <property type="protein sequence ID" value="KAH7054634.1"/>
    <property type="molecule type" value="Genomic_DNA"/>
</dbReference>
<evidence type="ECO:0000256" key="2">
    <source>
        <dbReference type="ARBA" id="ARBA00022679"/>
    </source>
</evidence>
<dbReference type="InterPro" id="IPR047546">
    <property type="entry name" value="Rcat_RBR_RNF216"/>
</dbReference>
<feature type="region of interest" description="Disordered" evidence="8">
    <location>
        <begin position="60"/>
        <end position="81"/>
    </location>
</feature>
<feature type="region of interest" description="Disordered" evidence="8">
    <location>
        <begin position="466"/>
        <end position="508"/>
    </location>
</feature>
<evidence type="ECO:0000256" key="3">
    <source>
        <dbReference type="ARBA" id="ARBA00022723"/>
    </source>
</evidence>
<dbReference type="SMART" id="SM00647">
    <property type="entry name" value="IBR"/>
    <property type="match status" value="1"/>
</dbReference>
<evidence type="ECO:0000256" key="5">
    <source>
        <dbReference type="ARBA" id="ARBA00022771"/>
    </source>
</evidence>
<dbReference type="Proteomes" id="UP000774617">
    <property type="component" value="Unassembled WGS sequence"/>
</dbReference>
<feature type="region of interest" description="Disordered" evidence="8">
    <location>
        <begin position="589"/>
        <end position="620"/>
    </location>
</feature>
<keyword evidence="7" id="KW-0862">Zinc</keyword>
<keyword evidence="2" id="KW-0808">Transferase</keyword>
<sequence length="620" mass="70754">MTADECLAKVLDIYPDISHEHVRGIFRDDLDVGIQPDSTWCEQLIVRILDEGAYPTEREARRAALKRKREPSEHEFDQNPMESATPVVRRAMILLQNEYPEIPVKFIGQTLREQRSFYNAFLLLEATERTYYATDIARRLYKKVRSRDPKSLDNHYALAHEGAHVEAMEKVRREVAAAKKKVGQDTAKRQDAQRKALEEEHNKAIAVSSNAMMECLCCFDKFPTNRMTFCNGEQAHFYCHGCASSWVNSQLGDGKCWPKCLGQDGCEAEILQSELKAFLDPQTYGRLERMQQQDSLRNAGLSDLVYCPFCDFAAQCEPIEINREFHCQNSDCGVLSCRLCRAESHTPKTCEEAVKDRKGNARHQVEEAMTEALLRTCNKCKARFLKSEGCNKMTCPTCYNTQCYVCSKTVHGYDHFHESAGKCPLYDNNTEKRHQEEVKAAEAAAREAVQRENPDITDEELKIQVSDSVQQEEQRRMRAGERPRHGRPPYPIFPPPGPRPHLHVPAPPPAQAPFGLNVGAFGGPQNVYPPLQYQYHQNFAGYHPPLAPNLQRQHAAGFHPPGYPAAMAQPGAWGLWNGQALHYQQPHFQNPQEQQNEQDRQQRGAFQWHQNQQRRPRGGQ</sequence>
<evidence type="ECO:0000313" key="10">
    <source>
        <dbReference type="EMBL" id="KAH7054634.1"/>
    </source>
</evidence>
<dbReference type="CDD" id="cd20353">
    <property type="entry name" value="Rcat_RBR_RNF216"/>
    <property type="match status" value="1"/>
</dbReference>
<dbReference type="PROSITE" id="PS51873">
    <property type="entry name" value="TRIAD"/>
    <property type="match status" value="1"/>
</dbReference>
<dbReference type="InterPro" id="IPR051628">
    <property type="entry name" value="LUBAC_E3_Ligases"/>
</dbReference>
<comment type="pathway">
    <text evidence="1">Protein modification; protein ubiquitination.</text>
</comment>
<dbReference type="PANTHER" id="PTHR22770:SF47">
    <property type="entry name" value="E3 UBIQUITIN-PROTEIN LIGASE RNF216"/>
    <property type="match status" value="1"/>
</dbReference>
<dbReference type="InterPro" id="IPR044066">
    <property type="entry name" value="TRIAD_supradom"/>
</dbReference>
<evidence type="ECO:0000256" key="4">
    <source>
        <dbReference type="ARBA" id="ARBA00022737"/>
    </source>
</evidence>
<feature type="domain" description="RING-type" evidence="9">
    <location>
        <begin position="211"/>
        <end position="427"/>
    </location>
</feature>
<comment type="caution">
    <text evidence="10">The sequence shown here is derived from an EMBL/GenBank/DDBJ whole genome shotgun (WGS) entry which is preliminary data.</text>
</comment>
<dbReference type="Gene3D" id="1.20.120.1750">
    <property type="match status" value="1"/>
</dbReference>
<proteinExistence type="predicted"/>
<feature type="compositionally biased region" description="Pro residues" evidence="8">
    <location>
        <begin position="488"/>
        <end position="508"/>
    </location>
</feature>
<protein>
    <recommendedName>
        <fullName evidence="9">RING-type domain-containing protein</fullName>
    </recommendedName>
</protein>
<dbReference type="InterPro" id="IPR002867">
    <property type="entry name" value="IBR_dom"/>
</dbReference>
<accession>A0ABQ8GG66</accession>
<dbReference type="PANTHER" id="PTHR22770">
    <property type="entry name" value="UBIQUITIN CONJUGATING ENZYME 7 INTERACTING PROTEIN-RELATED"/>
    <property type="match status" value="1"/>
</dbReference>
<keyword evidence="3" id="KW-0479">Metal-binding</keyword>
<feature type="compositionally biased region" description="Basic and acidic residues" evidence="8">
    <location>
        <begin position="472"/>
        <end position="483"/>
    </location>
</feature>
<organism evidence="10 11">
    <name type="scientific">Macrophomina phaseolina</name>
    <dbReference type="NCBI Taxonomy" id="35725"/>
    <lineage>
        <taxon>Eukaryota</taxon>
        <taxon>Fungi</taxon>
        <taxon>Dikarya</taxon>
        <taxon>Ascomycota</taxon>
        <taxon>Pezizomycotina</taxon>
        <taxon>Dothideomycetes</taxon>
        <taxon>Dothideomycetes incertae sedis</taxon>
        <taxon>Botryosphaeriales</taxon>
        <taxon>Botryosphaeriaceae</taxon>
        <taxon>Macrophomina</taxon>
    </lineage>
</organism>
<dbReference type="CDD" id="cd20339">
    <property type="entry name" value="BRcat_RBR_RNF216"/>
    <property type="match status" value="1"/>
</dbReference>
<evidence type="ECO:0000256" key="7">
    <source>
        <dbReference type="ARBA" id="ARBA00022833"/>
    </source>
</evidence>
<gene>
    <name evidence="10" type="ORF">B0J12DRAFT_570906</name>
</gene>
<evidence type="ECO:0000313" key="11">
    <source>
        <dbReference type="Proteomes" id="UP000774617"/>
    </source>
</evidence>
<keyword evidence="6" id="KW-0833">Ubl conjugation pathway</keyword>
<evidence type="ECO:0000256" key="6">
    <source>
        <dbReference type="ARBA" id="ARBA00022786"/>
    </source>
</evidence>
<evidence type="ECO:0000259" key="9">
    <source>
        <dbReference type="PROSITE" id="PS51873"/>
    </source>
</evidence>
<dbReference type="SUPFAM" id="SSF57850">
    <property type="entry name" value="RING/U-box"/>
    <property type="match status" value="1"/>
</dbReference>
<keyword evidence="11" id="KW-1185">Reference proteome</keyword>
<keyword evidence="4" id="KW-0677">Repeat</keyword>
<dbReference type="Pfam" id="PF26200">
    <property type="entry name" value="Rcat_RNF216"/>
    <property type="match status" value="1"/>
</dbReference>